<gene>
    <name evidence="2" type="ORF">PVAP13_2KG440905</name>
</gene>
<evidence type="ECO:0000256" key="1">
    <source>
        <dbReference type="SAM" id="MobiDB-lite"/>
    </source>
</evidence>
<dbReference type="Proteomes" id="UP000823388">
    <property type="component" value="Chromosome 2K"/>
</dbReference>
<dbReference type="EMBL" id="CM029039">
    <property type="protein sequence ID" value="KAG2645700.1"/>
    <property type="molecule type" value="Genomic_DNA"/>
</dbReference>
<evidence type="ECO:0000313" key="2">
    <source>
        <dbReference type="EMBL" id="KAG2645700.1"/>
    </source>
</evidence>
<dbReference type="AlphaFoldDB" id="A0A8T0WD17"/>
<evidence type="ECO:0000313" key="3">
    <source>
        <dbReference type="Proteomes" id="UP000823388"/>
    </source>
</evidence>
<accession>A0A8T0WD17</accession>
<sequence length="162" mass="17009">MASPARSIPFSPCSALSIGPPLLCLAPVLAPPPAAASPTRPPEELRPLTGAPQECAARPPQEPRRPTAAGTLPTARLLLPERRRRRCHPAAASCYPPSRALLSLDTPLHLVLPCRPLGPASCRLQAAALAGALPSACCRHAAGASARPMQEPRQGFEDRCRC</sequence>
<protein>
    <submittedName>
        <fullName evidence="2">Uncharacterized protein</fullName>
    </submittedName>
</protein>
<comment type="caution">
    <text evidence="2">The sequence shown here is derived from an EMBL/GenBank/DDBJ whole genome shotgun (WGS) entry which is preliminary data.</text>
</comment>
<keyword evidence="3" id="KW-1185">Reference proteome</keyword>
<organism evidence="2 3">
    <name type="scientific">Panicum virgatum</name>
    <name type="common">Blackwell switchgrass</name>
    <dbReference type="NCBI Taxonomy" id="38727"/>
    <lineage>
        <taxon>Eukaryota</taxon>
        <taxon>Viridiplantae</taxon>
        <taxon>Streptophyta</taxon>
        <taxon>Embryophyta</taxon>
        <taxon>Tracheophyta</taxon>
        <taxon>Spermatophyta</taxon>
        <taxon>Magnoliopsida</taxon>
        <taxon>Liliopsida</taxon>
        <taxon>Poales</taxon>
        <taxon>Poaceae</taxon>
        <taxon>PACMAD clade</taxon>
        <taxon>Panicoideae</taxon>
        <taxon>Panicodae</taxon>
        <taxon>Paniceae</taxon>
        <taxon>Panicinae</taxon>
        <taxon>Panicum</taxon>
        <taxon>Panicum sect. Hiantes</taxon>
    </lineage>
</organism>
<name>A0A8T0WD17_PANVG</name>
<reference evidence="2" key="1">
    <citation type="submission" date="2020-05" db="EMBL/GenBank/DDBJ databases">
        <title>WGS assembly of Panicum virgatum.</title>
        <authorList>
            <person name="Lovell J.T."/>
            <person name="Jenkins J."/>
            <person name="Shu S."/>
            <person name="Juenger T.E."/>
            <person name="Schmutz J."/>
        </authorList>
    </citation>
    <scope>NUCLEOTIDE SEQUENCE</scope>
    <source>
        <strain evidence="2">AP13</strain>
    </source>
</reference>
<proteinExistence type="predicted"/>
<feature type="region of interest" description="Disordered" evidence="1">
    <location>
        <begin position="33"/>
        <end position="73"/>
    </location>
</feature>